<feature type="compositionally biased region" description="Low complexity" evidence="1">
    <location>
        <begin position="38"/>
        <end position="54"/>
    </location>
</feature>
<sequence>MIDLELPGVGVRLGVHQDALLRRPRRDASGFTLPTSCSAAALPPSGTPSSGSSSPRRRRLLSSSSSASSIYREPPGSPQQHQQPNVLRLSLRKPGDWQWQLRTSASSPALVIPAVQLYDHRGRLLVDTSSLPPSTTSSRNRLTVSH</sequence>
<dbReference type="GeneID" id="117645854"/>
<dbReference type="InterPro" id="IPR032064">
    <property type="entry name" value="DUF4805"/>
</dbReference>
<dbReference type="RefSeq" id="XP_034242243.1">
    <property type="nucleotide sequence ID" value="XM_034386352.1"/>
</dbReference>
<keyword evidence="2" id="KW-1185">Reference proteome</keyword>
<protein>
    <submittedName>
        <fullName evidence="3">Uncharacterized protein LOC117645854</fullName>
    </submittedName>
</protein>
<evidence type="ECO:0000313" key="3">
    <source>
        <dbReference type="RefSeq" id="XP_034242243.1"/>
    </source>
</evidence>
<accession>A0A6P8YQH3</accession>
<dbReference type="InParanoid" id="A0A6P8YQH3"/>
<dbReference type="KEGG" id="tpal:117645854"/>
<organism evidence="3">
    <name type="scientific">Thrips palmi</name>
    <name type="common">Melon thrips</name>
    <dbReference type="NCBI Taxonomy" id="161013"/>
    <lineage>
        <taxon>Eukaryota</taxon>
        <taxon>Metazoa</taxon>
        <taxon>Ecdysozoa</taxon>
        <taxon>Arthropoda</taxon>
        <taxon>Hexapoda</taxon>
        <taxon>Insecta</taxon>
        <taxon>Pterygota</taxon>
        <taxon>Neoptera</taxon>
        <taxon>Paraneoptera</taxon>
        <taxon>Thysanoptera</taxon>
        <taxon>Terebrantia</taxon>
        <taxon>Thripoidea</taxon>
        <taxon>Thripidae</taxon>
        <taxon>Thrips</taxon>
    </lineage>
</organism>
<dbReference type="Pfam" id="PF16063">
    <property type="entry name" value="DUF4805"/>
    <property type="match status" value="1"/>
</dbReference>
<dbReference type="AlphaFoldDB" id="A0A6P8YQH3"/>
<gene>
    <name evidence="3" type="primary">LOC117645854</name>
</gene>
<evidence type="ECO:0000313" key="2">
    <source>
        <dbReference type="Proteomes" id="UP000515158"/>
    </source>
</evidence>
<name>A0A6P8YQH3_THRPL</name>
<evidence type="ECO:0000256" key="1">
    <source>
        <dbReference type="SAM" id="MobiDB-lite"/>
    </source>
</evidence>
<proteinExistence type="predicted"/>
<feature type="region of interest" description="Disordered" evidence="1">
    <location>
        <begin position="35"/>
        <end position="88"/>
    </location>
</feature>
<reference evidence="3" key="1">
    <citation type="submission" date="2025-08" db="UniProtKB">
        <authorList>
            <consortium name="RefSeq"/>
        </authorList>
    </citation>
    <scope>IDENTIFICATION</scope>
    <source>
        <tissue evidence="3">Total insect</tissue>
    </source>
</reference>
<dbReference type="Proteomes" id="UP000515158">
    <property type="component" value="Unplaced"/>
</dbReference>
<dbReference type="OrthoDB" id="165498at2759"/>